<dbReference type="InterPro" id="IPR014972">
    <property type="entry name" value="Phage_Mu_Gp37"/>
</dbReference>
<protein>
    <submittedName>
        <fullName evidence="1">Uncharacterized protein</fullName>
    </submittedName>
</protein>
<dbReference type="Pfam" id="PF08873">
    <property type="entry name" value="Phage_Mu_Gp37"/>
    <property type="match status" value="1"/>
</dbReference>
<organism evidence="1">
    <name type="scientific">hydrocarbon metagenome</name>
    <dbReference type="NCBI Taxonomy" id="938273"/>
    <lineage>
        <taxon>unclassified sequences</taxon>
        <taxon>metagenomes</taxon>
        <taxon>ecological metagenomes</taxon>
    </lineage>
</organism>
<gene>
    <name evidence="1" type="ORF">ASZ90_007850</name>
</gene>
<name>A0A0W8FPZ1_9ZZZZ</name>
<dbReference type="EMBL" id="LNQE01000973">
    <property type="protein sequence ID" value="KUG22371.1"/>
    <property type="molecule type" value="Genomic_DNA"/>
</dbReference>
<dbReference type="AlphaFoldDB" id="A0A0W8FPZ1"/>
<comment type="caution">
    <text evidence="1">The sequence shown here is derived from an EMBL/GenBank/DDBJ whole genome shotgun (WGS) entry which is preliminary data.</text>
</comment>
<reference evidence="1" key="1">
    <citation type="journal article" date="2015" name="Proc. Natl. Acad. Sci. U.S.A.">
        <title>Networks of energetic and metabolic interactions define dynamics in microbial communities.</title>
        <authorList>
            <person name="Embree M."/>
            <person name="Liu J.K."/>
            <person name="Al-Bassam M.M."/>
            <person name="Zengler K."/>
        </authorList>
    </citation>
    <scope>NUCLEOTIDE SEQUENCE</scope>
</reference>
<evidence type="ECO:0000313" key="1">
    <source>
        <dbReference type="EMBL" id="KUG22371.1"/>
    </source>
</evidence>
<proteinExistence type="predicted"/>
<sequence length="175" mass="19459">MLTDIEENIVKRLNDKLTDVSRVSIDKAHSAVNLKLPVVNVIVGGGEFTHVTSSQFKLKTQVFVIATFQNLRSEADRRKGVYPVLLAMLALLINNKLGLKIDALKPKRLDNITEEKEADEGKIVFQIEFETGFIIDVLSDEAITDLLRVGLNYYLQDPADDKVADASDTVTLSQT</sequence>
<accession>A0A0W8FPZ1</accession>